<dbReference type="EMBL" id="GL378332">
    <property type="protein sequence ID" value="EFJ50192.1"/>
    <property type="molecule type" value="Genomic_DNA"/>
</dbReference>
<organism evidence="4">
    <name type="scientific">Volvox carteri f. nagariensis</name>
    <dbReference type="NCBI Taxonomy" id="3068"/>
    <lineage>
        <taxon>Eukaryota</taxon>
        <taxon>Viridiplantae</taxon>
        <taxon>Chlorophyta</taxon>
        <taxon>core chlorophytes</taxon>
        <taxon>Chlorophyceae</taxon>
        <taxon>CS clade</taxon>
        <taxon>Chlamydomonadales</taxon>
        <taxon>Volvocaceae</taxon>
        <taxon>Volvox</taxon>
    </lineage>
</organism>
<name>D8TQQ2_VOLCA</name>
<feature type="compositionally biased region" description="Low complexity" evidence="2">
    <location>
        <begin position="1071"/>
        <end position="1084"/>
    </location>
</feature>
<feature type="coiled-coil region" evidence="1">
    <location>
        <begin position="365"/>
        <end position="406"/>
    </location>
</feature>
<dbReference type="KEGG" id="vcn:VOLCADRAFT_104018"/>
<dbReference type="SUPFAM" id="SSF48371">
    <property type="entry name" value="ARM repeat"/>
    <property type="match status" value="2"/>
</dbReference>
<proteinExistence type="predicted"/>
<dbReference type="InterPro" id="IPR011989">
    <property type="entry name" value="ARM-like"/>
</dbReference>
<feature type="region of interest" description="Disordered" evidence="2">
    <location>
        <begin position="852"/>
        <end position="882"/>
    </location>
</feature>
<evidence type="ECO:0000313" key="3">
    <source>
        <dbReference type="EMBL" id="EFJ50192.1"/>
    </source>
</evidence>
<dbReference type="Gene3D" id="1.25.10.10">
    <property type="entry name" value="Leucine-rich Repeat Variant"/>
    <property type="match status" value="1"/>
</dbReference>
<accession>D8TQQ2</accession>
<evidence type="ECO:0000313" key="4">
    <source>
        <dbReference type="Proteomes" id="UP000001058"/>
    </source>
</evidence>
<sequence length="1503" mass="155148">MPADAARNYSSRAGSTILDAIGQIDSNGRGSDGLGRNGKSPASASARLKDIVDSYLRQLYGANTSTRVLAAQGLGALTSFLPPAKGPEALRLATDLGVVESLTDVLAVDDELPVQEACLMALAALLLSTASYEDHAAPVRPPHLKVVGAALLRPQVVDQIGYVLTATTNSRVVLAAARVVAITAPYITQANDVYILDSRIVPALLAAAAARPNPHGRRTDDGDGAAGPTPAAVAVPTPRDSAACVLALMTLAQSTPDLYVEICTADFLQAVSVLYERCIDPDLPSDVMLPADAAELLLRCATLAPNPGWPVTRLAPGLTRSLERSLEETDVLGCLVSYVAVESGNLRRLGEDLAAAAASNADAVVDRNRLELEQLQADLQERRQQLAEARVAVKTAVRRLEVAEAAEANAHDQVAEAAAAAAAAERGGRVGGGGAALRQARREAEVAAAAAVEEVSEHRYAVEAAEAAVKELQESVASLRREMAPLRWQSDRMTRLKSSLQVNGGMDLARPVRVQEAQQSEDIKTQPPHANKGKCVAEAWGGMGMSEGFSSLGISLSTLCLVLHWGGVLAFLAAKGNPLRSGSDSSSSGGSSSPKTGASSPPSLSPSGPPSSAHPTSPPPSREHVAVVQAKLLESGLVQAVVQLYTVLGGVQSISKELAALAGDLALHPDLAAALEGAATQLRREAEGLGSINRRAEFRLRKICAEAAKLRKALQLELPLPEGSPRAAGMELGPGNGLSRTVRQEDVEQRLEALDEEAGDLEAALGDSEALVGFLQDKIESMNAAMSALSDSHAAFLKAFPAQAAPATPAIAPNSNNRRNGHDANGHLSRALTPVTRGSVLNLSALVRQLLGRPRDGGGGTAADIWPPSPSPPTSINPASSAYAGGGGGAVAGFRSRSAGSAMLAASRPSSAGASSASFPPELQSPDRSAFSPKDSDGNGIGLVRLLREKNMTRSSAGGAVGIARNSHGGAGPVHASVALTSDGGYYYTTAAAPGDVTAPVSLPLANESRRVVHQVVSSILFDPVDADVLGPGVVRMSAAAASLTLPAGPNSRPGTAYGSKAQAASNRGSPEATVAAPPEVAQPGEGDTVSVLDALLLQSELLCAVMQSLATLQQFSKSTIRTCHLSTTVSYASLQPGSLGPYMARLHGMWAGAIARHPEMRVRVAEAVTEIARLALVPYSEFESVYRDTGLVEVLVQMLASGLRPPKAAAVAAAVGEAIVGGPVGMGAGGGAAGAPGSALRKSRHVGRLSVTAPPTLRMGLVQQAEQAAAGTALRAISHAQSEVLGAIGQDAQLLTRLSTVVLDHSMSWPARQAAADLLSDLVLGGGPGAEAAVASGAYAGLMEMLNRDMYPFLNQDPRGSKETVVSALACLVAHPELLEGVVAAARATHGPSSGLPLSSSHQVMSAILRTLWGVVWQVHTTYISDRTGRGRYVNPELVSALTSTAATAARELAVLADTVDEARRIMISDLGLKSKITGTFLQIIKDPTLNEALMELRKNLS</sequence>
<protein>
    <submittedName>
        <fullName evidence="3">Uncharacterized protein</fullName>
    </submittedName>
</protein>
<keyword evidence="4" id="KW-1185">Reference proteome</keyword>
<feature type="region of interest" description="Disordered" evidence="2">
    <location>
        <begin position="212"/>
        <end position="233"/>
    </location>
</feature>
<evidence type="ECO:0000256" key="1">
    <source>
        <dbReference type="SAM" id="Coils"/>
    </source>
</evidence>
<dbReference type="RefSeq" id="XP_002948812.1">
    <property type="nucleotide sequence ID" value="XM_002948766.1"/>
</dbReference>
<dbReference type="InterPro" id="IPR016024">
    <property type="entry name" value="ARM-type_fold"/>
</dbReference>
<dbReference type="OrthoDB" id="547175at2759"/>
<keyword evidence="1" id="KW-0175">Coiled coil</keyword>
<feature type="coiled-coil region" evidence="1">
    <location>
        <begin position="744"/>
        <end position="771"/>
    </location>
</feature>
<dbReference type="GeneID" id="9623517"/>
<dbReference type="InParanoid" id="D8TQQ2"/>
<dbReference type="Proteomes" id="UP000001058">
    <property type="component" value="Unassembled WGS sequence"/>
</dbReference>
<feature type="compositionally biased region" description="Low complexity" evidence="2">
    <location>
        <begin position="581"/>
        <end position="602"/>
    </location>
</feature>
<feature type="region of interest" description="Disordered" evidence="2">
    <location>
        <begin position="910"/>
        <end position="937"/>
    </location>
</feature>
<feature type="coiled-coil region" evidence="1">
    <location>
        <begin position="455"/>
        <end position="482"/>
    </location>
</feature>
<feature type="region of interest" description="Disordered" evidence="2">
    <location>
        <begin position="1045"/>
        <end position="1085"/>
    </location>
</feature>
<gene>
    <name evidence="3" type="ORF">VOLCADRAFT_104018</name>
</gene>
<reference evidence="3 4" key="1">
    <citation type="journal article" date="2010" name="Science">
        <title>Genomic analysis of organismal complexity in the multicellular green alga Volvox carteri.</title>
        <authorList>
            <person name="Prochnik S.E."/>
            <person name="Umen J."/>
            <person name="Nedelcu A.M."/>
            <person name="Hallmann A."/>
            <person name="Miller S.M."/>
            <person name="Nishii I."/>
            <person name="Ferris P."/>
            <person name="Kuo A."/>
            <person name="Mitros T."/>
            <person name="Fritz-Laylin L.K."/>
            <person name="Hellsten U."/>
            <person name="Chapman J."/>
            <person name="Simakov O."/>
            <person name="Rensing S.A."/>
            <person name="Terry A."/>
            <person name="Pangilinan J."/>
            <person name="Kapitonov V."/>
            <person name="Jurka J."/>
            <person name="Salamov A."/>
            <person name="Shapiro H."/>
            <person name="Schmutz J."/>
            <person name="Grimwood J."/>
            <person name="Lindquist E."/>
            <person name="Lucas S."/>
            <person name="Grigoriev I.V."/>
            <person name="Schmitt R."/>
            <person name="Kirk D."/>
            <person name="Rokhsar D.S."/>
        </authorList>
    </citation>
    <scope>NUCLEOTIDE SEQUENCE [LARGE SCALE GENOMIC DNA]</scope>
    <source>
        <strain evidence="4">f. Nagariensis / Eve</strain>
    </source>
</reference>
<feature type="region of interest" description="Disordered" evidence="2">
    <location>
        <begin position="579"/>
        <end position="623"/>
    </location>
</feature>
<evidence type="ECO:0000256" key="2">
    <source>
        <dbReference type="SAM" id="MobiDB-lite"/>
    </source>
</evidence>